<name>A0A212ITP1_9DELT</name>
<keyword evidence="1" id="KW-0812">Transmembrane</keyword>
<reference evidence="2" key="1">
    <citation type="submission" date="2016-04" db="EMBL/GenBank/DDBJ databases">
        <authorList>
            <person name="Evans L.H."/>
            <person name="Alamgir A."/>
            <person name="Owens N."/>
            <person name="Weber N.D."/>
            <person name="Virtaneva K."/>
            <person name="Barbian K."/>
            <person name="Babar A."/>
            <person name="Rosenke K."/>
        </authorList>
    </citation>
    <scope>NUCLEOTIDE SEQUENCE</scope>
    <source>
        <strain evidence="2">86</strain>
    </source>
</reference>
<evidence type="ECO:0000313" key="2">
    <source>
        <dbReference type="EMBL" id="SBV90561.1"/>
    </source>
</evidence>
<dbReference type="EMBL" id="FLUQ01000001">
    <property type="protein sequence ID" value="SBV90561.1"/>
    <property type="molecule type" value="Genomic_DNA"/>
</dbReference>
<evidence type="ECO:0000256" key="1">
    <source>
        <dbReference type="SAM" id="Phobius"/>
    </source>
</evidence>
<organism evidence="2">
    <name type="scientific">uncultured delta proteobacterium</name>
    <dbReference type="NCBI Taxonomy" id="34034"/>
    <lineage>
        <taxon>Bacteria</taxon>
        <taxon>Deltaproteobacteria</taxon>
        <taxon>environmental samples</taxon>
    </lineage>
</organism>
<gene>
    <name evidence="2" type="ORF">KL86DPRO_10051</name>
</gene>
<keyword evidence="1" id="KW-1133">Transmembrane helix</keyword>
<sequence length="82" mass="9273">MKQTAAGFIKLGIGIVILWGMVFHICPAVIEMIPAYKRYADEVERRGIHTGALFYTNVEESTEAEFYVRNALRFPTRPAPAQ</sequence>
<accession>A0A212ITP1</accession>
<keyword evidence="1" id="KW-0472">Membrane</keyword>
<protein>
    <submittedName>
        <fullName evidence="2">Uncharacterized protein</fullName>
    </submittedName>
</protein>
<feature type="transmembrane region" description="Helical" evidence="1">
    <location>
        <begin position="6"/>
        <end position="30"/>
    </location>
</feature>
<dbReference type="AlphaFoldDB" id="A0A212ITP1"/>
<proteinExistence type="predicted"/>